<dbReference type="Pfam" id="PF02265">
    <property type="entry name" value="S1-P1_nuclease"/>
    <property type="match status" value="1"/>
</dbReference>
<dbReference type="GO" id="GO:0004519">
    <property type="term" value="F:endonuclease activity"/>
    <property type="evidence" value="ECO:0007669"/>
    <property type="project" value="UniProtKB-KW"/>
</dbReference>
<evidence type="ECO:0000256" key="7">
    <source>
        <dbReference type="ARBA" id="ARBA00023180"/>
    </source>
</evidence>
<comment type="caution">
    <text evidence="8">The sequence shown here is derived from an EMBL/GenBank/DDBJ whole genome shotgun (WGS) entry which is preliminary data.</text>
</comment>
<keyword evidence="4" id="KW-0255">Endonuclease</keyword>
<evidence type="ECO:0000256" key="5">
    <source>
        <dbReference type="ARBA" id="ARBA00022801"/>
    </source>
</evidence>
<protein>
    <submittedName>
        <fullName evidence="8">S1/P1 Nuclease</fullName>
    </submittedName>
</protein>
<keyword evidence="7" id="KW-0325">Glycoprotein</keyword>
<dbReference type="EMBL" id="JBAMZJ010000033">
    <property type="protein sequence ID" value="KAL0520550.1"/>
    <property type="molecule type" value="Genomic_DNA"/>
</dbReference>
<evidence type="ECO:0000256" key="6">
    <source>
        <dbReference type="ARBA" id="ARBA00023157"/>
    </source>
</evidence>
<evidence type="ECO:0000313" key="9">
    <source>
        <dbReference type="Proteomes" id="UP001500493"/>
    </source>
</evidence>
<gene>
    <name evidence="8" type="ORF">Q4I32_006356</name>
</gene>
<dbReference type="GO" id="GO:0003676">
    <property type="term" value="F:nucleic acid binding"/>
    <property type="evidence" value="ECO:0007669"/>
    <property type="project" value="InterPro"/>
</dbReference>
<reference evidence="8" key="1">
    <citation type="submission" date="2024-02" db="EMBL/GenBank/DDBJ databases">
        <title>FIRST GENOME SEQUENCES OF Leishmania (Viannia) shawi, Leishmania (Viannia) lindenbergi AND Leishmania (Viannia) utingensis.</title>
        <authorList>
            <person name="Resadore F."/>
            <person name="Custodio M.G.F."/>
            <person name="Boite M.C."/>
            <person name="Cupolillo E."/>
            <person name="Ferreira G.E.M."/>
        </authorList>
    </citation>
    <scope>NUCLEOTIDE SEQUENCE</scope>
    <source>
        <strain evidence="8">MHOM/BR/2013/18 LTA MLF</strain>
    </source>
</reference>
<evidence type="ECO:0000256" key="1">
    <source>
        <dbReference type="ARBA" id="ARBA00009547"/>
    </source>
</evidence>
<dbReference type="InterPro" id="IPR003154">
    <property type="entry name" value="S1/P1nuclease"/>
</dbReference>
<dbReference type="SUPFAM" id="SSF48537">
    <property type="entry name" value="Phospholipase C/P1 nuclease"/>
    <property type="match status" value="1"/>
</dbReference>
<dbReference type="AlphaFoldDB" id="A0AAW3BH87"/>
<comment type="similarity">
    <text evidence="1">Belongs to the nuclease type I family.</text>
</comment>
<keyword evidence="2" id="KW-0540">Nuclease</keyword>
<dbReference type="Gene3D" id="1.10.575.10">
    <property type="entry name" value="P1 Nuclease"/>
    <property type="match status" value="1"/>
</dbReference>
<dbReference type="Proteomes" id="UP001500493">
    <property type="component" value="Unassembled WGS sequence"/>
</dbReference>
<dbReference type="GO" id="GO:0016788">
    <property type="term" value="F:hydrolase activity, acting on ester bonds"/>
    <property type="evidence" value="ECO:0007669"/>
    <property type="project" value="InterPro"/>
</dbReference>
<accession>A0AAW3BH87</accession>
<keyword evidence="6" id="KW-1015">Disulfide bond</keyword>
<evidence type="ECO:0000256" key="2">
    <source>
        <dbReference type="ARBA" id="ARBA00022722"/>
    </source>
</evidence>
<sequence length="274" mass="31073">MTIPLILQHRLDAELGKKTNAAAKVFAPYWPLQPTSLDIVQLAPWAGDRLSGFMTNFNWRLRMVPYSQDENSTLKLSPIQMVDVTAINPLLNSAIQNTNATIGCARQRLALIIHFMGNIHQLLHDATMFSNEYRQSNDSINAQTFTIDFKEAKILVHAYWDSIAEEPAAGDYLRLWSKEYYASLNMFSNNLEVTYASNQKDTLCRGGSRIFQCTPSSVHHWLEFVFFVPSLTPSSTMLAMLFSLHTQTEAGKSQQRQDRESTHRIGILSFSSCM</sequence>
<dbReference type="GO" id="GO:0046872">
    <property type="term" value="F:metal ion binding"/>
    <property type="evidence" value="ECO:0007669"/>
    <property type="project" value="UniProtKB-KW"/>
</dbReference>
<evidence type="ECO:0000313" key="8">
    <source>
        <dbReference type="EMBL" id="KAL0520550.1"/>
    </source>
</evidence>
<evidence type="ECO:0000256" key="4">
    <source>
        <dbReference type="ARBA" id="ARBA00022759"/>
    </source>
</evidence>
<name>A0AAW3BH87_9TRYP</name>
<dbReference type="GO" id="GO:0006308">
    <property type="term" value="P:DNA catabolic process"/>
    <property type="evidence" value="ECO:0007669"/>
    <property type="project" value="InterPro"/>
</dbReference>
<keyword evidence="3" id="KW-0479">Metal-binding</keyword>
<keyword evidence="5" id="KW-0378">Hydrolase</keyword>
<proteinExistence type="inferred from homology"/>
<organism evidence="8 9">
    <name type="scientific">Leishmania shawi</name>
    <dbReference type="NCBI Taxonomy" id="5680"/>
    <lineage>
        <taxon>Eukaryota</taxon>
        <taxon>Discoba</taxon>
        <taxon>Euglenozoa</taxon>
        <taxon>Kinetoplastea</taxon>
        <taxon>Metakinetoplastina</taxon>
        <taxon>Trypanosomatida</taxon>
        <taxon>Trypanosomatidae</taxon>
        <taxon>Leishmaniinae</taxon>
        <taxon>Leishmania</taxon>
        <taxon>Leishmania guyanensis species complex</taxon>
    </lineage>
</organism>
<dbReference type="InterPro" id="IPR008947">
    <property type="entry name" value="PLipase_C/P1_nuclease_dom_sf"/>
</dbReference>
<evidence type="ECO:0000256" key="3">
    <source>
        <dbReference type="ARBA" id="ARBA00022723"/>
    </source>
</evidence>